<evidence type="ECO:0000313" key="2">
    <source>
        <dbReference type="Proteomes" id="UP000006591"/>
    </source>
</evidence>
<dbReference type="HOGENOM" id="CLU_1638081_0_0_1"/>
<protein>
    <submittedName>
        <fullName evidence="1">Uncharacterized protein</fullName>
    </submittedName>
</protein>
<dbReference type="AlphaFoldDB" id="A0A0E0GIJ5"/>
<name>A0A0E0GIJ5_ORYNI</name>
<dbReference type="EnsemblPlants" id="ONIVA03G08080.1">
    <property type="protein sequence ID" value="ONIVA03G08080.1"/>
    <property type="gene ID" value="ONIVA03G08080"/>
</dbReference>
<sequence length="162" mass="17175">MPLKFYKIRTVPLSSHFPSISIFFLICTDKSSSNGGRGNNSARDWLHLSLGPGSGPTSPFASGSNLHLFLAVPAPPRRAGAVGHATPPPLCPAFRKRRIDTHAHAVHRPALATTVEPCSDPVAVAPPVHPPPRNLRHGGTEVDARLLRFVLPPSAITAAIGI</sequence>
<reference evidence="1" key="2">
    <citation type="submission" date="2018-04" db="EMBL/GenBank/DDBJ databases">
        <title>OnivRS2 (Oryza nivara Reference Sequence Version 2).</title>
        <authorList>
            <person name="Zhang J."/>
            <person name="Kudrna D."/>
            <person name="Lee S."/>
            <person name="Talag J."/>
            <person name="Rajasekar S."/>
            <person name="Welchert J."/>
            <person name="Hsing Y.-I."/>
            <person name="Wing R.A."/>
        </authorList>
    </citation>
    <scope>NUCLEOTIDE SEQUENCE [LARGE SCALE GENOMIC DNA]</scope>
    <source>
        <strain evidence="1">SL10</strain>
    </source>
</reference>
<accession>A0A0E0GIJ5</accession>
<dbReference type="Proteomes" id="UP000006591">
    <property type="component" value="Chromosome 3"/>
</dbReference>
<organism evidence="1">
    <name type="scientific">Oryza nivara</name>
    <name type="common">Indian wild rice</name>
    <name type="synonym">Oryza sativa f. spontanea</name>
    <dbReference type="NCBI Taxonomy" id="4536"/>
    <lineage>
        <taxon>Eukaryota</taxon>
        <taxon>Viridiplantae</taxon>
        <taxon>Streptophyta</taxon>
        <taxon>Embryophyta</taxon>
        <taxon>Tracheophyta</taxon>
        <taxon>Spermatophyta</taxon>
        <taxon>Magnoliopsida</taxon>
        <taxon>Liliopsida</taxon>
        <taxon>Poales</taxon>
        <taxon>Poaceae</taxon>
        <taxon>BOP clade</taxon>
        <taxon>Oryzoideae</taxon>
        <taxon>Oryzeae</taxon>
        <taxon>Oryzinae</taxon>
        <taxon>Oryza</taxon>
    </lineage>
</organism>
<dbReference type="Gramene" id="ONIVA03G08080.1">
    <property type="protein sequence ID" value="ONIVA03G08080.1"/>
    <property type="gene ID" value="ONIVA03G08080"/>
</dbReference>
<keyword evidence="2" id="KW-1185">Reference proteome</keyword>
<proteinExistence type="predicted"/>
<evidence type="ECO:0000313" key="1">
    <source>
        <dbReference type="EnsemblPlants" id="ONIVA03G08080.1"/>
    </source>
</evidence>
<reference evidence="1" key="1">
    <citation type="submission" date="2015-04" db="UniProtKB">
        <authorList>
            <consortium name="EnsemblPlants"/>
        </authorList>
    </citation>
    <scope>IDENTIFICATION</scope>
    <source>
        <strain evidence="1">SL10</strain>
    </source>
</reference>